<dbReference type="GO" id="GO:0022857">
    <property type="term" value="F:transmembrane transporter activity"/>
    <property type="evidence" value="ECO:0007669"/>
    <property type="project" value="InterPro"/>
</dbReference>
<dbReference type="SUPFAM" id="SSF103473">
    <property type="entry name" value="MFS general substrate transporter"/>
    <property type="match status" value="1"/>
</dbReference>
<feature type="transmembrane region" description="Helical" evidence="5">
    <location>
        <begin position="175"/>
        <end position="196"/>
    </location>
</feature>
<dbReference type="Gene3D" id="1.20.1250.20">
    <property type="entry name" value="MFS general substrate transporter like domains"/>
    <property type="match status" value="1"/>
</dbReference>
<dbReference type="GO" id="GO:0005886">
    <property type="term" value="C:plasma membrane"/>
    <property type="evidence" value="ECO:0007669"/>
    <property type="project" value="TreeGrafter"/>
</dbReference>
<dbReference type="PANTHER" id="PTHR23502">
    <property type="entry name" value="MAJOR FACILITATOR SUPERFAMILY"/>
    <property type="match status" value="1"/>
</dbReference>
<dbReference type="Proteomes" id="UP000308133">
    <property type="component" value="Unassembled WGS sequence"/>
</dbReference>
<dbReference type="Pfam" id="PF07690">
    <property type="entry name" value="MFS_1"/>
    <property type="match status" value="1"/>
</dbReference>
<dbReference type="EMBL" id="PTQR01000104">
    <property type="protein sequence ID" value="TKX20017.1"/>
    <property type="molecule type" value="Genomic_DNA"/>
</dbReference>
<keyword evidence="2 5" id="KW-0812">Transmembrane</keyword>
<comment type="caution">
    <text evidence="6">The sequence shown here is derived from an EMBL/GenBank/DDBJ whole genome shotgun (WGS) entry which is preliminary data.</text>
</comment>
<feature type="transmembrane region" description="Helical" evidence="5">
    <location>
        <begin position="120"/>
        <end position="140"/>
    </location>
</feature>
<dbReference type="PANTHER" id="PTHR23502:SF34">
    <property type="entry name" value="PROTEIN HOL1"/>
    <property type="match status" value="1"/>
</dbReference>
<dbReference type="InterPro" id="IPR011701">
    <property type="entry name" value="MFS"/>
</dbReference>
<evidence type="ECO:0000313" key="6">
    <source>
        <dbReference type="EMBL" id="TKX20017.1"/>
    </source>
</evidence>
<dbReference type="InterPro" id="IPR036259">
    <property type="entry name" value="MFS_trans_sf"/>
</dbReference>
<feature type="transmembrane region" description="Helical" evidence="5">
    <location>
        <begin position="57"/>
        <end position="74"/>
    </location>
</feature>
<proteinExistence type="predicted"/>
<comment type="subcellular location">
    <subcellularLocation>
        <location evidence="1">Membrane</location>
        <topology evidence="1">Multi-pass membrane protein</topology>
    </subcellularLocation>
</comment>
<reference evidence="6 7" key="1">
    <citation type="submission" date="2018-02" db="EMBL/GenBank/DDBJ databases">
        <title>Draft genome sequences of Elsinoe sp., causing black scab on jojoba.</title>
        <authorList>
            <person name="Stodart B."/>
            <person name="Jeffress S."/>
            <person name="Ash G."/>
            <person name="Arun Chinnappa K."/>
        </authorList>
    </citation>
    <scope>NUCLEOTIDE SEQUENCE [LARGE SCALE GENOMIC DNA]</scope>
    <source>
        <strain evidence="6 7">Hillstone_2</strain>
    </source>
</reference>
<protein>
    <submittedName>
        <fullName evidence="6">MFS transporter-like protein 143</fullName>
    </submittedName>
</protein>
<evidence type="ECO:0000256" key="2">
    <source>
        <dbReference type="ARBA" id="ARBA00022692"/>
    </source>
</evidence>
<sequence>MDVIEIQTHTDYDVVPGTVYIVDQRHGAAFSKKDIILVPTPSASPQDPLRWRKSWKTYHLGLLVAYTVLIGALTNWSSTIDVILTQAYETDLTGLNLGSALNLLMLGIGNIVLTPLSNISLILVCLSQVWLALSTTVAHFQGAQVLLGIEAAPFEALVAISIADTYFVHERGTMLSYFVFGQGFGSYIGPICAGYMETSQGWQWVFWWGTIMTAFLVVLFFFTFDESNFLRMDESPNHITDPTFTDETDPPQFKTADEREDHKLQPVNSLPKAGEVFNCDKFTVQTSFYKTFPVP</sequence>
<organism evidence="6 7">
    <name type="scientific">Elsinoe australis</name>
    <dbReference type="NCBI Taxonomy" id="40998"/>
    <lineage>
        <taxon>Eukaryota</taxon>
        <taxon>Fungi</taxon>
        <taxon>Dikarya</taxon>
        <taxon>Ascomycota</taxon>
        <taxon>Pezizomycotina</taxon>
        <taxon>Dothideomycetes</taxon>
        <taxon>Dothideomycetidae</taxon>
        <taxon>Myriangiales</taxon>
        <taxon>Elsinoaceae</taxon>
        <taxon>Elsinoe</taxon>
    </lineage>
</organism>
<name>A0A4U7AY48_9PEZI</name>
<evidence type="ECO:0000256" key="1">
    <source>
        <dbReference type="ARBA" id="ARBA00004141"/>
    </source>
</evidence>
<feature type="transmembrane region" description="Helical" evidence="5">
    <location>
        <begin position="202"/>
        <end position="222"/>
    </location>
</feature>
<evidence type="ECO:0000256" key="5">
    <source>
        <dbReference type="SAM" id="Phobius"/>
    </source>
</evidence>
<accession>A0A4U7AY48</accession>
<keyword evidence="4 5" id="KW-0472">Membrane</keyword>
<evidence type="ECO:0000256" key="3">
    <source>
        <dbReference type="ARBA" id="ARBA00022989"/>
    </source>
</evidence>
<gene>
    <name evidence="6" type="ORF">C1H76_7901</name>
</gene>
<evidence type="ECO:0000256" key="4">
    <source>
        <dbReference type="ARBA" id="ARBA00023136"/>
    </source>
</evidence>
<dbReference type="AlphaFoldDB" id="A0A4U7AY48"/>
<keyword evidence="3 5" id="KW-1133">Transmembrane helix</keyword>
<feature type="transmembrane region" description="Helical" evidence="5">
    <location>
        <begin position="146"/>
        <end position="168"/>
    </location>
</feature>
<evidence type="ECO:0000313" key="7">
    <source>
        <dbReference type="Proteomes" id="UP000308133"/>
    </source>
</evidence>